<sequence length="345" mass="37037">MRGLIILLGALALMGSALAEQNAFDPEADFDAFWTLYDERYALFEVKGVDWDKVYDVYRPQVSENTTRAELFSVFESVTDLLNDVHVTVRDTEAGRFARSGGKSLGTGSFDVGTFSMELIESAYAQGGLTVLAGGTMRYGMLRGGIGYLKVDSFKYPTTSEAAADEIARAFADAPAVIVDVRQNGGGSDAVARMLAARFADERRLVMTSEERLPGEDVLGGPQPWHVGPVPGALRVPIFVLVNDRTISAAENFAIMMRAFPHVTILGETTAGAMADTFPVALGEGWVFGVPSNVLRDANGRSWEGIGVVPNLFVANTAAEVAAGRDRQLETALDFAETAGPRLLP</sequence>
<dbReference type="CDD" id="cd07563">
    <property type="entry name" value="Peptidase_S41_IRBP"/>
    <property type="match status" value="1"/>
</dbReference>
<dbReference type="GO" id="GO:0006508">
    <property type="term" value="P:proteolysis"/>
    <property type="evidence" value="ECO:0007669"/>
    <property type="project" value="InterPro"/>
</dbReference>
<dbReference type="Proteomes" id="UP001142610">
    <property type="component" value="Unassembled WGS sequence"/>
</dbReference>
<dbReference type="Pfam" id="PF14684">
    <property type="entry name" value="Tricorn_C1"/>
    <property type="match status" value="1"/>
</dbReference>
<dbReference type="GO" id="GO:0008236">
    <property type="term" value="F:serine-type peptidase activity"/>
    <property type="evidence" value="ECO:0007669"/>
    <property type="project" value="InterPro"/>
</dbReference>
<dbReference type="InterPro" id="IPR005151">
    <property type="entry name" value="Tail-specific_protease"/>
</dbReference>
<keyword evidence="1" id="KW-0732">Signal</keyword>
<feature type="chain" id="PRO_5040896588" evidence="1">
    <location>
        <begin position="20"/>
        <end position="345"/>
    </location>
</feature>
<evidence type="ECO:0000256" key="1">
    <source>
        <dbReference type="SAM" id="SignalP"/>
    </source>
</evidence>
<dbReference type="SUPFAM" id="SSF52096">
    <property type="entry name" value="ClpP/crotonase"/>
    <property type="match status" value="1"/>
</dbReference>
<comment type="caution">
    <text evidence="3">The sequence shown here is derived from an EMBL/GenBank/DDBJ whole genome shotgun (WGS) entry which is preliminary data.</text>
</comment>
<keyword evidence="4" id="KW-1185">Reference proteome</keyword>
<dbReference type="EMBL" id="JANIBC010000019">
    <property type="protein sequence ID" value="MCQ8186476.1"/>
    <property type="molecule type" value="Genomic_DNA"/>
</dbReference>
<evidence type="ECO:0000259" key="2">
    <source>
        <dbReference type="SMART" id="SM00245"/>
    </source>
</evidence>
<feature type="signal peptide" evidence="1">
    <location>
        <begin position="1"/>
        <end position="19"/>
    </location>
</feature>
<protein>
    <submittedName>
        <fullName evidence="3">S41 family peptidase</fullName>
    </submittedName>
</protein>
<dbReference type="InterPro" id="IPR029045">
    <property type="entry name" value="ClpP/crotonase-like_dom_sf"/>
</dbReference>
<dbReference type="RefSeq" id="WP_256620401.1">
    <property type="nucleotide sequence ID" value="NZ_JANIBC010000019.1"/>
</dbReference>
<dbReference type="Gene3D" id="3.30.750.44">
    <property type="match status" value="1"/>
</dbReference>
<proteinExistence type="predicted"/>
<organism evidence="3 4">
    <name type="scientific">Parvularcula maris</name>
    <dbReference type="NCBI Taxonomy" id="2965077"/>
    <lineage>
        <taxon>Bacteria</taxon>
        <taxon>Pseudomonadati</taxon>
        <taxon>Pseudomonadota</taxon>
        <taxon>Alphaproteobacteria</taxon>
        <taxon>Parvularculales</taxon>
        <taxon>Parvularculaceae</taxon>
        <taxon>Parvularcula</taxon>
    </lineage>
</organism>
<dbReference type="Pfam" id="PF03572">
    <property type="entry name" value="Peptidase_S41"/>
    <property type="match status" value="1"/>
</dbReference>
<accession>A0A9X2LBF4</accession>
<name>A0A9X2LBF4_9PROT</name>
<dbReference type="PANTHER" id="PTHR11261">
    <property type="entry name" value="INTERPHOTORECEPTOR RETINOID-BINDING PROTEIN"/>
    <property type="match status" value="1"/>
</dbReference>
<dbReference type="SMART" id="SM00245">
    <property type="entry name" value="TSPc"/>
    <property type="match status" value="1"/>
</dbReference>
<feature type="domain" description="Tail specific protease" evidence="2">
    <location>
        <begin position="112"/>
        <end position="315"/>
    </location>
</feature>
<dbReference type="AlphaFoldDB" id="A0A9X2LBF4"/>
<dbReference type="Gene3D" id="3.90.226.10">
    <property type="entry name" value="2-enoyl-CoA Hydratase, Chain A, domain 1"/>
    <property type="match status" value="1"/>
</dbReference>
<evidence type="ECO:0000313" key="3">
    <source>
        <dbReference type="EMBL" id="MCQ8186476.1"/>
    </source>
</evidence>
<gene>
    <name evidence="3" type="ORF">NOG11_13925</name>
</gene>
<dbReference type="InterPro" id="IPR028204">
    <property type="entry name" value="Tricorn_C1"/>
</dbReference>
<dbReference type="PANTHER" id="PTHR11261:SF3">
    <property type="entry name" value="RETINOL-BINDING PROTEIN 3"/>
    <property type="match status" value="1"/>
</dbReference>
<reference evidence="3" key="1">
    <citation type="submission" date="2022-07" db="EMBL/GenBank/DDBJ databases">
        <title>Parvularcula maris sp. nov., an algicidal bacterium isolated from seawater.</title>
        <authorList>
            <person name="Li F."/>
        </authorList>
    </citation>
    <scope>NUCLEOTIDE SEQUENCE</scope>
    <source>
        <strain evidence="3">BGMRC 0090</strain>
    </source>
</reference>
<evidence type="ECO:0000313" key="4">
    <source>
        <dbReference type="Proteomes" id="UP001142610"/>
    </source>
</evidence>